<organism evidence="2 3">
    <name type="scientific">Mucilaginibacter humi</name>
    <dbReference type="NCBI Taxonomy" id="2732510"/>
    <lineage>
        <taxon>Bacteria</taxon>
        <taxon>Pseudomonadati</taxon>
        <taxon>Bacteroidota</taxon>
        <taxon>Sphingobacteriia</taxon>
        <taxon>Sphingobacteriales</taxon>
        <taxon>Sphingobacteriaceae</taxon>
        <taxon>Mucilaginibacter</taxon>
    </lineage>
</organism>
<accession>A0ABX1W7H4</accession>
<keyword evidence="1" id="KW-1133">Transmembrane helix</keyword>
<evidence type="ECO:0000313" key="3">
    <source>
        <dbReference type="Proteomes" id="UP000566071"/>
    </source>
</evidence>
<dbReference type="Proteomes" id="UP000566071">
    <property type="component" value="Unassembled WGS sequence"/>
</dbReference>
<feature type="transmembrane region" description="Helical" evidence="1">
    <location>
        <begin position="29"/>
        <end position="45"/>
    </location>
</feature>
<feature type="transmembrane region" description="Helical" evidence="1">
    <location>
        <begin position="6"/>
        <end position="24"/>
    </location>
</feature>
<proteinExistence type="predicted"/>
<keyword evidence="1" id="KW-0472">Membrane</keyword>
<keyword evidence="1" id="KW-0812">Transmembrane</keyword>
<protein>
    <recommendedName>
        <fullName evidence="4">Polysaccharide biosynthesis protein C-terminal domain-containing protein</fullName>
    </recommendedName>
</protein>
<gene>
    <name evidence="2" type="ORF">HK413_11015</name>
</gene>
<sequence>MILHAFMVTLAVNVVGDVVLIPIYKNEGAAIAFLLACIAQIIFYLSKNTPAELKHIWQPLLICTACALVSGMGAKAILHGTGRLYRCR</sequence>
<name>A0ABX1W7H4_9SPHI</name>
<feature type="transmembrane region" description="Helical" evidence="1">
    <location>
        <begin position="57"/>
        <end position="78"/>
    </location>
</feature>
<keyword evidence="3" id="KW-1185">Reference proteome</keyword>
<evidence type="ECO:0000256" key="1">
    <source>
        <dbReference type="SAM" id="Phobius"/>
    </source>
</evidence>
<reference evidence="2 3" key="1">
    <citation type="submission" date="2020-05" db="EMBL/GenBank/DDBJ databases">
        <authorList>
            <person name="Khan S.A."/>
            <person name="Jeon C.O."/>
            <person name="Chun B.H."/>
        </authorList>
    </citation>
    <scope>NUCLEOTIDE SEQUENCE [LARGE SCALE GENOMIC DNA]</scope>
    <source>
        <strain evidence="2 3">S1162</strain>
    </source>
</reference>
<evidence type="ECO:0008006" key="4">
    <source>
        <dbReference type="Google" id="ProtNLM"/>
    </source>
</evidence>
<dbReference type="RefSeq" id="WP_175270182.1">
    <property type="nucleotide sequence ID" value="NZ_JABFCR010000050.1"/>
</dbReference>
<evidence type="ECO:0000313" key="2">
    <source>
        <dbReference type="EMBL" id="NNU34507.1"/>
    </source>
</evidence>
<dbReference type="EMBL" id="JABFCR010000050">
    <property type="protein sequence ID" value="NNU34507.1"/>
    <property type="molecule type" value="Genomic_DNA"/>
</dbReference>
<comment type="caution">
    <text evidence="2">The sequence shown here is derived from an EMBL/GenBank/DDBJ whole genome shotgun (WGS) entry which is preliminary data.</text>
</comment>